<organism evidence="2 3">
    <name type="scientific">Duganella lactea</name>
    <dbReference type="NCBI Taxonomy" id="2692173"/>
    <lineage>
        <taxon>Bacteria</taxon>
        <taxon>Pseudomonadati</taxon>
        <taxon>Pseudomonadota</taxon>
        <taxon>Betaproteobacteria</taxon>
        <taxon>Burkholderiales</taxon>
        <taxon>Oxalobacteraceae</taxon>
        <taxon>Telluria group</taxon>
        <taxon>Duganella</taxon>
    </lineage>
</organism>
<feature type="transmembrane region" description="Helical" evidence="1">
    <location>
        <begin position="140"/>
        <end position="160"/>
    </location>
</feature>
<dbReference type="Proteomes" id="UP000474565">
    <property type="component" value="Unassembled WGS sequence"/>
</dbReference>
<keyword evidence="1" id="KW-1133">Transmembrane helix</keyword>
<evidence type="ECO:0000256" key="1">
    <source>
        <dbReference type="SAM" id="Phobius"/>
    </source>
</evidence>
<dbReference type="RefSeq" id="WP_161018099.1">
    <property type="nucleotide sequence ID" value="NZ_WWCP01000001.1"/>
</dbReference>
<comment type="caution">
    <text evidence="2">The sequence shown here is derived from an EMBL/GenBank/DDBJ whole genome shotgun (WGS) entry which is preliminary data.</text>
</comment>
<feature type="transmembrane region" description="Helical" evidence="1">
    <location>
        <begin position="96"/>
        <end position="120"/>
    </location>
</feature>
<gene>
    <name evidence="2" type="ORF">GTP44_02105</name>
</gene>
<dbReference type="EMBL" id="WWCP01000001">
    <property type="protein sequence ID" value="MYM80754.1"/>
    <property type="molecule type" value="Genomic_DNA"/>
</dbReference>
<sequence length="180" mass="19679">MTTFIARGKLGGIPAGIWDKSGSTVFAYLEVGDQRIDGVSVGVYLDGALQDCVGEQVELSFCRIGKGRIYLCAIKAESGKVISLPDPSGTLVTETIVSTVVFGVLALITTFLVSPILFGIPLYVFRSLLNYISDAAFEHMMFVAIVGLWGAQLTWMLFYSKRFSPRLRIRTINKARTALD</sequence>
<keyword evidence="1" id="KW-0812">Transmembrane</keyword>
<evidence type="ECO:0000313" key="2">
    <source>
        <dbReference type="EMBL" id="MYM80754.1"/>
    </source>
</evidence>
<accession>A0A6L8MEB3</accession>
<protein>
    <submittedName>
        <fullName evidence="2">Uncharacterized protein</fullName>
    </submittedName>
</protein>
<reference evidence="2 3" key="1">
    <citation type="submission" date="2019-12" db="EMBL/GenBank/DDBJ databases">
        <title>Novel species isolated from a subtropical stream in China.</title>
        <authorList>
            <person name="Lu H."/>
        </authorList>
    </citation>
    <scope>NUCLEOTIDE SEQUENCE [LARGE SCALE GENOMIC DNA]</scope>
    <source>
        <strain evidence="2 3">FT50W</strain>
    </source>
</reference>
<evidence type="ECO:0000313" key="3">
    <source>
        <dbReference type="Proteomes" id="UP000474565"/>
    </source>
</evidence>
<name>A0A6L8MEB3_9BURK</name>
<keyword evidence="1" id="KW-0472">Membrane</keyword>
<proteinExistence type="predicted"/>
<dbReference type="AlphaFoldDB" id="A0A6L8MEB3"/>